<feature type="region of interest" description="Disordered" evidence="4">
    <location>
        <begin position="178"/>
        <end position="226"/>
    </location>
</feature>
<dbReference type="GO" id="GO:0043067">
    <property type="term" value="P:regulation of programmed cell death"/>
    <property type="evidence" value="ECO:0007669"/>
    <property type="project" value="UniProtKB-ARBA"/>
</dbReference>
<dbReference type="OrthoDB" id="6114029at2759"/>
<organism evidence="7 8">
    <name type="scientific">Dissostichus mawsoni</name>
    <name type="common">Antarctic cod</name>
    <dbReference type="NCBI Taxonomy" id="36200"/>
    <lineage>
        <taxon>Eukaryota</taxon>
        <taxon>Metazoa</taxon>
        <taxon>Chordata</taxon>
        <taxon>Craniata</taxon>
        <taxon>Vertebrata</taxon>
        <taxon>Euteleostomi</taxon>
        <taxon>Actinopterygii</taxon>
        <taxon>Neopterygii</taxon>
        <taxon>Teleostei</taxon>
        <taxon>Neoteleostei</taxon>
        <taxon>Acanthomorphata</taxon>
        <taxon>Eupercaria</taxon>
        <taxon>Perciformes</taxon>
        <taxon>Notothenioidei</taxon>
        <taxon>Nototheniidae</taxon>
        <taxon>Dissostichus</taxon>
    </lineage>
</organism>
<dbReference type="AlphaFoldDB" id="A0A7J5XWN3"/>
<dbReference type="EMBL" id="JAAKFY010000020">
    <property type="protein sequence ID" value="KAF3840528.1"/>
    <property type="molecule type" value="Genomic_DNA"/>
</dbReference>
<reference evidence="7 8" key="1">
    <citation type="submission" date="2020-03" db="EMBL/GenBank/DDBJ databases">
        <title>Dissostichus mawsoni Genome sequencing and assembly.</title>
        <authorList>
            <person name="Park H."/>
        </authorList>
    </citation>
    <scope>NUCLEOTIDE SEQUENCE [LARGE SCALE GENOMIC DNA]</scope>
    <source>
        <strain evidence="7">DM0001</strain>
        <tissue evidence="7">Muscle</tissue>
    </source>
</reference>
<dbReference type="InterPro" id="IPR029030">
    <property type="entry name" value="Caspase-like_dom_sf"/>
</dbReference>
<dbReference type="PROSITE" id="PS01122">
    <property type="entry name" value="CASPASE_CYS"/>
    <property type="match status" value="1"/>
</dbReference>
<dbReference type="PANTHER" id="PTHR48169">
    <property type="entry name" value="DED DOMAIN-CONTAINING PROTEIN"/>
    <property type="match status" value="1"/>
</dbReference>
<dbReference type="GO" id="GO:0004197">
    <property type="term" value="F:cysteine-type endopeptidase activity"/>
    <property type="evidence" value="ECO:0007669"/>
    <property type="project" value="InterPro"/>
</dbReference>
<keyword evidence="8" id="KW-1185">Reference proteome</keyword>
<sequence length="245" mass="27413">MERALECFASQCDLSQLQEFKVKEWTRSGFTDLLEAPQHGDAFICCVLSHGSKGGVLGIDGQSLPIKQIERTFMETPQSPLTAKPKVFLIQACQGRLIHPGVLLNDLQADGSHSIPKEADFLILFYKKPNGGELVHPICLNEEIEVILRRVNNEVAGKEGDLRRGPVKQMPEMRHTLRKGLVLTPHQNSDPAQAGRRRAAASQRDQGAEETPEEKQRLLRTNKTRAHLQVQFEGRSQEVYGTTPF</sequence>
<dbReference type="GO" id="GO:0006508">
    <property type="term" value="P:proteolysis"/>
    <property type="evidence" value="ECO:0007669"/>
    <property type="project" value="InterPro"/>
</dbReference>
<dbReference type="PROSITE" id="PS50207">
    <property type="entry name" value="CASPASE_P10"/>
    <property type="match status" value="1"/>
</dbReference>
<dbReference type="GO" id="GO:0006915">
    <property type="term" value="P:apoptotic process"/>
    <property type="evidence" value="ECO:0007669"/>
    <property type="project" value="UniProtKB-KW"/>
</dbReference>
<comment type="similarity">
    <text evidence="1 3">Belongs to the peptidase C14A family.</text>
</comment>
<evidence type="ECO:0000259" key="6">
    <source>
        <dbReference type="PROSITE" id="PS50208"/>
    </source>
</evidence>
<dbReference type="SMART" id="SM00115">
    <property type="entry name" value="CASc"/>
    <property type="match status" value="1"/>
</dbReference>
<name>A0A7J5XWN3_DISMA</name>
<evidence type="ECO:0000259" key="5">
    <source>
        <dbReference type="PROSITE" id="PS50207"/>
    </source>
</evidence>
<dbReference type="Pfam" id="PF00656">
    <property type="entry name" value="Peptidase_C14"/>
    <property type="match status" value="1"/>
</dbReference>
<dbReference type="InterPro" id="IPR011600">
    <property type="entry name" value="Pept_C14_caspase"/>
</dbReference>
<dbReference type="InterPro" id="IPR002138">
    <property type="entry name" value="Pept_C14_p10"/>
</dbReference>
<proteinExistence type="inferred from homology"/>
<dbReference type="PROSITE" id="PS50208">
    <property type="entry name" value="CASPASE_P20"/>
    <property type="match status" value="1"/>
</dbReference>
<dbReference type="SUPFAM" id="SSF52129">
    <property type="entry name" value="Caspase-like"/>
    <property type="match status" value="1"/>
</dbReference>
<dbReference type="GO" id="GO:0051604">
    <property type="term" value="P:protein maturation"/>
    <property type="evidence" value="ECO:0007669"/>
    <property type="project" value="UniProtKB-ARBA"/>
</dbReference>
<gene>
    <name evidence="7" type="ORF">F7725_006390</name>
</gene>
<dbReference type="PRINTS" id="PR00376">
    <property type="entry name" value="IL1BCENZYME"/>
</dbReference>
<dbReference type="InterPro" id="IPR015917">
    <property type="entry name" value="Pept_C14A"/>
</dbReference>
<dbReference type="GO" id="GO:0005737">
    <property type="term" value="C:cytoplasm"/>
    <property type="evidence" value="ECO:0007669"/>
    <property type="project" value="UniProtKB-ARBA"/>
</dbReference>
<keyword evidence="2" id="KW-0053">Apoptosis</keyword>
<dbReference type="InterPro" id="IPR001309">
    <property type="entry name" value="Pept_C14_p20"/>
</dbReference>
<evidence type="ECO:0008006" key="9">
    <source>
        <dbReference type="Google" id="ProtNLM"/>
    </source>
</evidence>
<evidence type="ECO:0000313" key="8">
    <source>
        <dbReference type="Proteomes" id="UP000518266"/>
    </source>
</evidence>
<dbReference type="PANTHER" id="PTHR48169:SF7">
    <property type="entry name" value="CASPASE 10"/>
    <property type="match status" value="1"/>
</dbReference>
<evidence type="ECO:0000313" key="7">
    <source>
        <dbReference type="EMBL" id="KAF3840528.1"/>
    </source>
</evidence>
<evidence type="ECO:0000256" key="4">
    <source>
        <dbReference type="SAM" id="MobiDB-lite"/>
    </source>
</evidence>
<feature type="domain" description="Caspase family p20" evidence="6">
    <location>
        <begin position="37"/>
        <end position="97"/>
    </location>
</feature>
<dbReference type="Gene3D" id="3.40.50.1460">
    <property type="match status" value="1"/>
</dbReference>
<evidence type="ECO:0000256" key="1">
    <source>
        <dbReference type="ARBA" id="ARBA00010134"/>
    </source>
</evidence>
<feature type="domain" description="Caspase family p10" evidence="5">
    <location>
        <begin position="143"/>
        <end position="185"/>
    </location>
</feature>
<protein>
    <recommendedName>
        <fullName evidence="9">Caspase 8</fullName>
    </recommendedName>
</protein>
<accession>A0A7J5XWN3</accession>
<evidence type="ECO:0000256" key="2">
    <source>
        <dbReference type="ARBA" id="ARBA00022703"/>
    </source>
</evidence>
<dbReference type="InterPro" id="IPR033139">
    <property type="entry name" value="Caspase_cys_AS"/>
</dbReference>
<dbReference type="Proteomes" id="UP000518266">
    <property type="component" value="Unassembled WGS sequence"/>
</dbReference>
<evidence type="ECO:0000256" key="3">
    <source>
        <dbReference type="RuleBase" id="RU003971"/>
    </source>
</evidence>
<comment type="caution">
    <text evidence="7">The sequence shown here is derived from an EMBL/GenBank/DDBJ whole genome shotgun (WGS) entry which is preliminary data.</text>
</comment>